<keyword evidence="1" id="KW-0614">Plasmid</keyword>
<dbReference type="Pfam" id="PF09673">
    <property type="entry name" value="TrbC_Ftype"/>
    <property type="match status" value="1"/>
</dbReference>
<accession>A0ABM6FGW5</accession>
<keyword evidence="2" id="KW-1185">Reference proteome</keyword>
<reference evidence="1 2" key="1">
    <citation type="submission" date="2016-10" db="EMBL/GenBank/DDBJ databases">
        <title>Complete genome sequences of three Cupriavidus strains isolated from various Malaysian environments.</title>
        <authorList>
            <person name="Abdullah A.A.-A."/>
            <person name="Shafie N.A.H."/>
            <person name="Lau N.S."/>
        </authorList>
    </citation>
    <scope>NUCLEOTIDE SEQUENCE [LARGE SCALE GENOMIC DNA]</scope>
    <source>
        <strain evidence="1 2">USMAA1020</strain>
        <plasmid evidence="1 2">unnamed1</plasmid>
    </source>
</reference>
<dbReference type="Proteomes" id="UP000177515">
    <property type="component" value="Plasmid unnamed1"/>
</dbReference>
<evidence type="ECO:0000313" key="2">
    <source>
        <dbReference type="Proteomes" id="UP000177515"/>
    </source>
</evidence>
<geneLocation type="plasmid" evidence="1 2">
    <name>unnamed1</name>
</geneLocation>
<evidence type="ECO:0000313" key="1">
    <source>
        <dbReference type="EMBL" id="AOZ11194.1"/>
    </source>
</evidence>
<organism evidence="1 2">
    <name type="scientific">Cupriavidus malaysiensis</name>
    <dbReference type="NCBI Taxonomy" id="367825"/>
    <lineage>
        <taxon>Bacteria</taxon>
        <taxon>Pseudomonadati</taxon>
        <taxon>Pseudomonadota</taxon>
        <taxon>Betaproteobacteria</taxon>
        <taxon>Burkholderiales</taxon>
        <taxon>Burkholderiaceae</taxon>
        <taxon>Cupriavidus</taxon>
    </lineage>
</organism>
<name>A0ABM6FGW5_9BURK</name>
<proteinExistence type="predicted"/>
<dbReference type="EMBL" id="CP017756">
    <property type="protein sequence ID" value="AOZ11194.1"/>
    <property type="molecule type" value="Genomic_DNA"/>
</dbReference>
<dbReference type="InterPro" id="IPR019106">
    <property type="entry name" value="T4SS_TrbC"/>
</dbReference>
<dbReference type="RefSeq" id="WP_071073839.1">
    <property type="nucleotide sequence ID" value="NZ_CP017756.1"/>
</dbReference>
<gene>
    <name evidence="1" type="ORF">BKK80_35160</name>
</gene>
<protein>
    <submittedName>
        <fullName evidence="1">Uncharacterized protein</fullName>
    </submittedName>
</protein>
<sequence length="350" mass="38528">MPFDAAGAAQLLERAGISLNTVQGADAVQAAQRLAGSKGAVQNLVTGQGNPNLQGLEGVTTVVFISLAMPARTLQSYFRQAEGRKDIVFLLRGWVPPLFSETVGQVNSLMKGMKSPANVLVHPEAFRTYRVDQVPVVLHRRQADQGWYRVTGEISLAGAVSEIEAGRVAKIVGNTHPISEPDVIEVMEKRYAALDFEKIRRSAIQSAADRYFSGLVVQHATRSETRLFDPSITVEYDHVDPVNGNVLLKKGTRINPLEKRPFPYTVIAFDPTDPKQLEFANALLRTAQKPMVFVTRNALHEGGRTTEQVLGTRTYPINELYMQRFGISAVPAVVRQRGLQMEVTTYAGTQ</sequence>